<name>A0A1J7HSA4_LUPAN</name>
<evidence type="ECO:0000313" key="3">
    <source>
        <dbReference type="Proteomes" id="UP000188354"/>
    </source>
</evidence>
<evidence type="ECO:0000313" key="2">
    <source>
        <dbReference type="EMBL" id="OIW03323.1"/>
    </source>
</evidence>
<accession>A0A1J7HSA4</accession>
<protein>
    <submittedName>
        <fullName evidence="2">Uncharacterized protein</fullName>
    </submittedName>
</protein>
<proteinExistence type="predicted"/>
<dbReference type="Gramene" id="OIW03323">
    <property type="protein sequence ID" value="OIW03323"/>
    <property type="gene ID" value="TanjilG_16472"/>
</dbReference>
<dbReference type="AlphaFoldDB" id="A0A1J7HSA4"/>
<organism evidence="2 3">
    <name type="scientific">Lupinus angustifolius</name>
    <name type="common">Narrow-leaved blue lupine</name>
    <dbReference type="NCBI Taxonomy" id="3871"/>
    <lineage>
        <taxon>Eukaryota</taxon>
        <taxon>Viridiplantae</taxon>
        <taxon>Streptophyta</taxon>
        <taxon>Embryophyta</taxon>
        <taxon>Tracheophyta</taxon>
        <taxon>Spermatophyta</taxon>
        <taxon>Magnoliopsida</taxon>
        <taxon>eudicotyledons</taxon>
        <taxon>Gunneridae</taxon>
        <taxon>Pentapetalae</taxon>
        <taxon>rosids</taxon>
        <taxon>fabids</taxon>
        <taxon>Fabales</taxon>
        <taxon>Fabaceae</taxon>
        <taxon>Papilionoideae</taxon>
        <taxon>50 kb inversion clade</taxon>
        <taxon>genistoids sensu lato</taxon>
        <taxon>core genistoids</taxon>
        <taxon>Genisteae</taxon>
        <taxon>Lupinus</taxon>
    </lineage>
</organism>
<dbReference type="Proteomes" id="UP000188354">
    <property type="component" value="Chromosome LG10"/>
</dbReference>
<gene>
    <name evidence="2" type="ORF">TanjilG_16472</name>
</gene>
<sequence>MEKKNSRGGIIALPPVPSRLHRSEATGKAQPVTTFLEAEAVAIGEGESATIAVEGVKKKEG</sequence>
<feature type="region of interest" description="Disordered" evidence="1">
    <location>
        <begin position="1"/>
        <end position="27"/>
    </location>
</feature>
<reference evidence="2 3" key="1">
    <citation type="journal article" date="2017" name="Plant Biotechnol. J.">
        <title>A comprehensive draft genome sequence for lupin (Lupinus angustifolius), an emerging health food: insights into plant-microbe interactions and legume evolution.</title>
        <authorList>
            <person name="Hane J.K."/>
            <person name="Ming Y."/>
            <person name="Kamphuis L.G."/>
            <person name="Nelson M.N."/>
            <person name="Garg G."/>
            <person name="Atkins C.A."/>
            <person name="Bayer P.E."/>
            <person name="Bravo A."/>
            <person name="Bringans S."/>
            <person name="Cannon S."/>
            <person name="Edwards D."/>
            <person name="Foley R."/>
            <person name="Gao L.L."/>
            <person name="Harrison M.J."/>
            <person name="Huang W."/>
            <person name="Hurgobin B."/>
            <person name="Li S."/>
            <person name="Liu C.W."/>
            <person name="McGrath A."/>
            <person name="Morahan G."/>
            <person name="Murray J."/>
            <person name="Weller J."/>
            <person name="Jian J."/>
            <person name="Singh K.B."/>
        </authorList>
    </citation>
    <scope>NUCLEOTIDE SEQUENCE [LARGE SCALE GENOMIC DNA]</scope>
    <source>
        <strain evidence="3">cv. Tanjil</strain>
        <tissue evidence="2">Whole plant</tissue>
    </source>
</reference>
<keyword evidence="3" id="KW-1185">Reference proteome</keyword>
<dbReference type="EMBL" id="CM007370">
    <property type="protein sequence ID" value="OIW03323.1"/>
    <property type="molecule type" value="Genomic_DNA"/>
</dbReference>
<evidence type="ECO:0000256" key="1">
    <source>
        <dbReference type="SAM" id="MobiDB-lite"/>
    </source>
</evidence>